<sequence>MKRSSFRHLVRYRSFSMVNMRLARLSARLLGPFWRTLRGKYLIVCGTPTSRSLESSETSSFMLGVSLALERSCPRGGLLLVMLLLWLRSVLDQHGERLLGISQAEHNMQYNR</sequence>
<dbReference type="AlphaFoldDB" id="A0A0K8R4P6"/>
<proteinExistence type="evidence at transcript level"/>
<protein>
    <submittedName>
        <fullName evidence="1">Putative transforming growth factor beta regulator</fullName>
    </submittedName>
</protein>
<accession>A0A0K8R4P6</accession>
<dbReference type="EMBL" id="GADI01007772">
    <property type="protein sequence ID" value="JAA66036.1"/>
    <property type="molecule type" value="mRNA"/>
</dbReference>
<evidence type="ECO:0000313" key="1">
    <source>
        <dbReference type="EMBL" id="JAA66036.1"/>
    </source>
</evidence>
<name>A0A0K8R4P6_IXORI</name>
<reference evidence="1" key="1">
    <citation type="submission" date="2012-12" db="EMBL/GenBank/DDBJ databases">
        <title>Identification and characterization of a phenylalanine ammonia-lyase gene family in Isatis indigotica Fort.</title>
        <authorList>
            <person name="Liu Q."/>
            <person name="Chen J."/>
            <person name="Zhou X."/>
            <person name="Di P."/>
            <person name="Xiao Y."/>
            <person name="Xuan H."/>
            <person name="Zhang L."/>
            <person name="Chen W."/>
        </authorList>
    </citation>
    <scope>NUCLEOTIDE SEQUENCE</scope>
    <source>
        <tissue evidence="1">Salivary gland</tissue>
    </source>
</reference>
<organism evidence="1">
    <name type="scientific">Ixodes ricinus</name>
    <name type="common">Common tick</name>
    <name type="synonym">Acarus ricinus</name>
    <dbReference type="NCBI Taxonomy" id="34613"/>
    <lineage>
        <taxon>Eukaryota</taxon>
        <taxon>Metazoa</taxon>
        <taxon>Ecdysozoa</taxon>
        <taxon>Arthropoda</taxon>
        <taxon>Chelicerata</taxon>
        <taxon>Arachnida</taxon>
        <taxon>Acari</taxon>
        <taxon>Parasitiformes</taxon>
        <taxon>Ixodida</taxon>
        <taxon>Ixodoidea</taxon>
        <taxon>Ixodidae</taxon>
        <taxon>Ixodinae</taxon>
        <taxon>Ixodes</taxon>
    </lineage>
</organism>